<dbReference type="Gene3D" id="1.10.150.130">
    <property type="match status" value="1"/>
</dbReference>
<dbReference type="OrthoDB" id="9801717at2"/>
<keyword evidence="3" id="KW-1185">Reference proteome</keyword>
<dbReference type="InterPro" id="IPR010998">
    <property type="entry name" value="Integrase_recombinase_N"/>
</dbReference>
<gene>
    <name evidence="2" type="ORF">ETQ85_07790</name>
</gene>
<keyword evidence="1" id="KW-0238">DNA-binding</keyword>
<protein>
    <recommendedName>
        <fullName evidence="4">Integrase SAM-like N-terminal domain-containing protein</fullName>
    </recommendedName>
</protein>
<sequence>MHRPVSVATQTQAWSALLFFYREVLGIQLPCLDEGRVLRAVKKVAEAASIVKMGCLTRFAIRLPRRVEGF</sequence>
<proteinExistence type="predicted"/>
<dbReference type="EMBL" id="SDKK01000006">
    <property type="protein sequence ID" value="TYC59921.1"/>
    <property type="molecule type" value="Genomic_DNA"/>
</dbReference>
<dbReference type="GO" id="GO:0003677">
    <property type="term" value="F:DNA binding"/>
    <property type="evidence" value="ECO:0007669"/>
    <property type="project" value="UniProtKB-KW"/>
</dbReference>
<dbReference type="Proteomes" id="UP000389128">
    <property type="component" value="Unassembled WGS sequence"/>
</dbReference>
<evidence type="ECO:0008006" key="4">
    <source>
        <dbReference type="Google" id="ProtNLM"/>
    </source>
</evidence>
<evidence type="ECO:0000313" key="3">
    <source>
        <dbReference type="Proteomes" id="UP000389128"/>
    </source>
</evidence>
<dbReference type="AlphaFoldDB" id="A0A6C2D1P1"/>
<accession>A0A6C2D1P1</accession>
<name>A0A6C2D1P1_9RHOO</name>
<evidence type="ECO:0000313" key="2">
    <source>
        <dbReference type="EMBL" id="TYC59921.1"/>
    </source>
</evidence>
<comment type="caution">
    <text evidence="2">The sequence shown here is derived from an EMBL/GenBank/DDBJ whole genome shotgun (WGS) entry which is preliminary data.</text>
</comment>
<organism evidence="2 3">
    <name type="scientific">Zoogloea oleivorans</name>
    <dbReference type="NCBI Taxonomy" id="1552750"/>
    <lineage>
        <taxon>Bacteria</taxon>
        <taxon>Pseudomonadati</taxon>
        <taxon>Pseudomonadota</taxon>
        <taxon>Betaproteobacteria</taxon>
        <taxon>Rhodocyclales</taxon>
        <taxon>Zoogloeaceae</taxon>
        <taxon>Zoogloea</taxon>
    </lineage>
</organism>
<reference evidence="2 3" key="1">
    <citation type="submission" date="2019-01" db="EMBL/GenBank/DDBJ databases">
        <title>Zoogloea oleivorans genome sequencing and assembly.</title>
        <authorList>
            <person name="Tancsics A."/>
            <person name="Farkas M."/>
            <person name="Kriszt B."/>
            <person name="Maroti G."/>
            <person name="Horvath B."/>
        </authorList>
    </citation>
    <scope>NUCLEOTIDE SEQUENCE [LARGE SCALE GENOMIC DNA]</scope>
    <source>
        <strain evidence="2 3">Buc</strain>
    </source>
</reference>
<evidence type="ECO:0000256" key="1">
    <source>
        <dbReference type="ARBA" id="ARBA00023125"/>
    </source>
</evidence>